<dbReference type="PROSITE" id="PS50887">
    <property type="entry name" value="GGDEF"/>
    <property type="match status" value="1"/>
</dbReference>
<feature type="transmembrane region" description="Helical" evidence="1">
    <location>
        <begin position="12"/>
        <end position="31"/>
    </location>
</feature>
<sequence length="246" mass="28893">MNKILMFKTIFVNIVVYIISFFIYFNGYVFLTKNWLFLSQIKNIASFTLLYVFLYEIGFYYLLFFSNKYVLEKIKFNSVLKDSTEDSLTGVLARKAGITFLKKKVKYSIKFNKPLTICFVDINNLKYVNDHYGHNEGDILIETVANLINSTLRNGDAVARLGGDEFLVIFDNCDLMKAKLIWSRTESEFDSLNNNSNFEFIISVSKGFCEYNEKKHISIKSFIEKADQEMYKNKRMTKLKMKFDRK</sequence>
<evidence type="ECO:0000313" key="3">
    <source>
        <dbReference type="EMBL" id="BEP29005.1"/>
    </source>
</evidence>
<dbReference type="PANTHER" id="PTHR45138">
    <property type="entry name" value="REGULATORY COMPONENTS OF SENSORY TRANSDUCTION SYSTEM"/>
    <property type="match status" value="1"/>
</dbReference>
<evidence type="ECO:0000313" key="4">
    <source>
        <dbReference type="Proteomes" id="UP001321786"/>
    </source>
</evidence>
<dbReference type="CDD" id="cd01949">
    <property type="entry name" value="GGDEF"/>
    <property type="match status" value="1"/>
</dbReference>
<dbReference type="InterPro" id="IPR050469">
    <property type="entry name" value="Diguanylate_Cyclase"/>
</dbReference>
<dbReference type="InterPro" id="IPR029787">
    <property type="entry name" value="Nucleotide_cyclase"/>
</dbReference>
<dbReference type="AlphaFoldDB" id="A0AAU9ER93"/>
<keyword evidence="1" id="KW-0472">Membrane</keyword>
<evidence type="ECO:0000259" key="2">
    <source>
        <dbReference type="PROSITE" id="PS50887"/>
    </source>
</evidence>
<evidence type="ECO:0000256" key="1">
    <source>
        <dbReference type="SAM" id="Phobius"/>
    </source>
</evidence>
<keyword evidence="4" id="KW-1185">Reference proteome</keyword>
<dbReference type="NCBIfam" id="TIGR00254">
    <property type="entry name" value="GGDEF"/>
    <property type="match status" value="1"/>
</dbReference>
<reference evidence="3 4" key="1">
    <citation type="submission" date="2023-08" db="EMBL/GenBank/DDBJ databases">
        <title>Helicovermis profunda gen. nov., sp. nov., a novel mesophilic, fermentative bacterium within the Bacillota from a deep-sea hydrothermal vent chimney.</title>
        <authorList>
            <person name="Miyazaki U."/>
            <person name="Mizutani D."/>
            <person name="Hashimoto Y."/>
            <person name="Tame A."/>
            <person name="Sawayama S."/>
            <person name="Miyazaki J."/>
            <person name="Takai K."/>
            <person name="Nakagawa S."/>
        </authorList>
    </citation>
    <scope>NUCLEOTIDE SEQUENCE [LARGE SCALE GENOMIC DNA]</scope>
    <source>
        <strain evidence="3 4">S502</strain>
    </source>
</reference>
<dbReference type="EMBL" id="AP028654">
    <property type="protein sequence ID" value="BEP29005.1"/>
    <property type="molecule type" value="Genomic_DNA"/>
</dbReference>
<dbReference type="GO" id="GO:0005886">
    <property type="term" value="C:plasma membrane"/>
    <property type="evidence" value="ECO:0007669"/>
    <property type="project" value="TreeGrafter"/>
</dbReference>
<gene>
    <name evidence="3" type="ORF">HLPR_13360</name>
</gene>
<keyword evidence="1" id="KW-1133">Transmembrane helix</keyword>
<accession>A0AAU9ER93</accession>
<feature type="domain" description="GGDEF" evidence="2">
    <location>
        <begin position="113"/>
        <end position="246"/>
    </location>
</feature>
<dbReference type="KEGG" id="hprf:HLPR_13360"/>
<dbReference type="GO" id="GO:1902201">
    <property type="term" value="P:negative regulation of bacterial-type flagellum-dependent cell motility"/>
    <property type="evidence" value="ECO:0007669"/>
    <property type="project" value="TreeGrafter"/>
</dbReference>
<dbReference type="Pfam" id="PF00990">
    <property type="entry name" value="GGDEF"/>
    <property type="match status" value="1"/>
</dbReference>
<name>A0AAU9ER93_9FIRM</name>
<dbReference type="PANTHER" id="PTHR45138:SF23">
    <property type="entry name" value="SIGNALING PROTEIN"/>
    <property type="match status" value="1"/>
</dbReference>
<dbReference type="InterPro" id="IPR043128">
    <property type="entry name" value="Rev_trsase/Diguanyl_cyclase"/>
</dbReference>
<keyword evidence="1" id="KW-0812">Transmembrane</keyword>
<dbReference type="Proteomes" id="UP001321786">
    <property type="component" value="Chromosome"/>
</dbReference>
<dbReference type="GO" id="GO:0043709">
    <property type="term" value="P:cell adhesion involved in single-species biofilm formation"/>
    <property type="evidence" value="ECO:0007669"/>
    <property type="project" value="TreeGrafter"/>
</dbReference>
<feature type="transmembrane region" description="Helical" evidence="1">
    <location>
        <begin position="43"/>
        <end position="65"/>
    </location>
</feature>
<dbReference type="Gene3D" id="3.30.70.270">
    <property type="match status" value="1"/>
</dbReference>
<proteinExistence type="predicted"/>
<dbReference type="SMART" id="SM00267">
    <property type="entry name" value="GGDEF"/>
    <property type="match status" value="1"/>
</dbReference>
<protein>
    <recommendedName>
        <fullName evidence="2">GGDEF domain-containing protein</fullName>
    </recommendedName>
</protein>
<dbReference type="InterPro" id="IPR000160">
    <property type="entry name" value="GGDEF_dom"/>
</dbReference>
<dbReference type="RefSeq" id="WP_338537299.1">
    <property type="nucleotide sequence ID" value="NZ_AP028654.1"/>
</dbReference>
<dbReference type="SUPFAM" id="SSF55073">
    <property type="entry name" value="Nucleotide cyclase"/>
    <property type="match status" value="1"/>
</dbReference>
<dbReference type="GO" id="GO:0052621">
    <property type="term" value="F:diguanylate cyclase activity"/>
    <property type="evidence" value="ECO:0007669"/>
    <property type="project" value="TreeGrafter"/>
</dbReference>
<organism evidence="3 4">
    <name type="scientific">Helicovermis profundi</name>
    <dbReference type="NCBI Taxonomy" id="3065157"/>
    <lineage>
        <taxon>Bacteria</taxon>
        <taxon>Bacillati</taxon>
        <taxon>Bacillota</taxon>
        <taxon>Clostridia</taxon>
        <taxon>Helicovermis</taxon>
    </lineage>
</organism>